<dbReference type="PANTHER" id="PTHR30522">
    <property type="entry name" value="NUCLEOSIDE TRIPHOSPHATE PYROPHOSPHOHYDROLASE"/>
    <property type="match status" value="1"/>
</dbReference>
<evidence type="ECO:0000256" key="5">
    <source>
        <dbReference type="SAM" id="Coils"/>
    </source>
</evidence>
<sequence length="270" mass="31467">MPRSFSDLVALMARLRSPEGCPWDREQTYATLAPMLLEEAYETFEAVEEAQRGHPRKLRDELGDLLFQIVFYAQIARERGDFTIDEVIEAVYAKMVRRHPHVFGDARARDAAEVLRKWEEIKAEEKRAAGELTEEASLLDGVSRKAPALMEAHQISVKAARVGFDWTRLEDVFDKLQEELDELREAVESDASRREERVREEIGDLLFAIVQIARHLDVEPETALKAANRKFRERFRHLEKRLRERDRTLKEATPEEMEALWQEAKRTHEA</sequence>
<name>A0A0B6WW72_9BACT</name>
<dbReference type="GO" id="GO:0006950">
    <property type="term" value="P:response to stress"/>
    <property type="evidence" value="ECO:0007669"/>
    <property type="project" value="UniProtKB-ARBA"/>
</dbReference>
<evidence type="ECO:0000256" key="2">
    <source>
        <dbReference type="ARBA" id="ARBA00061115"/>
    </source>
</evidence>
<organism evidence="8 9">
    <name type="scientific">Pyrinomonas methylaliphatogenes</name>
    <dbReference type="NCBI Taxonomy" id="454194"/>
    <lineage>
        <taxon>Bacteria</taxon>
        <taxon>Pseudomonadati</taxon>
        <taxon>Acidobacteriota</taxon>
        <taxon>Blastocatellia</taxon>
        <taxon>Blastocatellales</taxon>
        <taxon>Pyrinomonadaceae</taxon>
        <taxon>Pyrinomonas</taxon>
    </lineage>
</organism>
<dbReference type="AlphaFoldDB" id="A0A0B6WW72"/>
<reference evidence="8 9" key="2">
    <citation type="submission" date="2015-01" db="EMBL/GenBank/DDBJ databases">
        <title>Complete genome sequence of Pyrinomonas methylaliphatogenes type strain K22T.</title>
        <authorList>
            <person name="Lee K.C.Y."/>
            <person name="Power J.F."/>
            <person name="Dunfield P.F."/>
            <person name="Morgan X.C."/>
            <person name="Huttenhower C."/>
            <person name="Stott M.B."/>
        </authorList>
    </citation>
    <scope>NUCLEOTIDE SEQUENCE [LARGE SCALE GENOMIC DNA]</scope>
    <source>
        <strain evidence="8 9">K22</strain>
    </source>
</reference>
<reference evidence="8 9" key="1">
    <citation type="submission" date="2013-12" db="EMBL/GenBank/DDBJ databases">
        <authorList>
            <person name="Stott M."/>
        </authorList>
    </citation>
    <scope>NUCLEOTIDE SEQUENCE [LARGE SCALE GENOMIC DNA]</scope>
    <source>
        <strain evidence="8 9">K22</strain>
    </source>
</reference>
<dbReference type="EMBL" id="CBXV010000002">
    <property type="protein sequence ID" value="CDM64519.1"/>
    <property type="molecule type" value="Genomic_DNA"/>
</dbReference>
<dbReference type="NCBIfam" id="NF007113">
    <property type="entry name" value="PRK09562.1"/>
    <property type="match status" value="1"/>
</dbReference>
<evidence type="ECO:0000313" key="8">
    <source>
        <dbReference type="EMBL" id="CDM64519.1"/>
    </source>
</evidence>
<dbReference type="GO" id="GO:0006203">
    <property type="term" value="P:dGTP catabolic process"/>
    <property type="evidence" value="ECO:0007669"/>
    <property type="project" value="TreeGrafter"/>
</dbReference>
<dbReference type="FunFam" id="1.10.287.1080:FF:000003">
    <property type="entry name" value="Nucleoside triphosphate pyrophosphohydrolase"/>
    <property type="match status" value="1"/>
</dbReference>
<dbReference type="GO" id="GO:0047693">
    <property type="term" value="F:ATP diphosphatase activity"/>
    <property type="evidence" value="ECO:0007669"/>
    <property type="project" value="UniProtKB-EC"/>
</dbReference>
<feature type="region of interest" description="Disordered" evidence="6">
    <location>
        <begin position="246"/>
        <end position="270"/>
    </location>
</feature>
<dbReference type="GO" id="GO:0046047">
    <property type="term" value="P:TTP catabolic process"/>
    <property type="evidence" value="ECO:0007669"/>
    <property type="project" value="TreeGrafter"/>
</dbReference>
<evidence type="ECO:0000313" key="9">
    <source>
        <dbReference type="Proteomes" id="UP000031518"/>
    </source>
</evidence>
<feature type="coiled-coil region" evidence="5">
    <location>
        <begin position="166"/>
        <end position="193"/>
    </location>
</feature>
<dbReference type="NCBIfam" id="TIGR00444">
    <property type="entry name" value="mazG"/>
    <property type="match status" value="1"/>
</dbReference>
<keyword evidence="5" id="KW-0175">Coiled coil</keyword>
<keyword evidence="9" id="KW-1185">Reference proteome</keyword>
<evidence type="ECO:0000256" key="3">
    <source>
        <dbReference type="ARBA" id="ARBA00066372"/>
    </source>
</evidence>
<dbReference type="STRING" id="454194.PYK22_00513"/>
<dbReference type="FunFam" id="1.10.287.1080:FF:000001">
    <property type="entry name" value="Nucleoside triphosphate pyrophosphohydrolase"/>
    <property type="match status" value="1"/>
</dbReference>
<evidence type="ECO:0000259" key="7">
    <source>
        <dbReference type="Pfam" id="PF03819"/>
    </source>
</evidence>
<dbReference type="EC" id="3.6.1.8" evidence="3"/>
<dbReference type="RefSeq" id="WP_041974021.1">
    <property type="nucleotide sequence ID" value="NZ_CBXV010000002.1"/>
</dbReference>
<dbReference type="InterPro" id="IPR004518">
    <property type="entry name" value="MazG-like_dom"/>
</dbReference>
<proteinExistence type="inferred from homology"/>
<dbReference type="Proteomes" id="UP000031518">
    <property type="component" value="Unassembled WGS sequence"/>
</dbReference>
<dbReference type="GO" id="GO:0046076">
    <property type="term" value="P:dTTP catabolic process"/>
    <property type="evidence" value="ECO:0007669"/>
    <property type="project" value="TreeGrafter"/>
</dbReference>
<feature type="domain" description="NTP pyrophosphohydrolase MazG-like" evidence="7">
    <location>
        <begin position="27"/>
        <end position="103"/>
    </location>
</feature>
<gene>
    <name evidence="8" type="ORF">PYK22_00513</name>
</gene>
<comment type="similarity">
    <text evidence="2">Belongs to the nucleoside triphosphate pyrophosphohydrolase family.</text>
</comment>
<dbReference type="Pfam" id="PF03819">
    <property type="entry name" value="MazG"/>
    <property type="match status" value="2"/>
</dbReference>
<evidence type="ECO:0000256" key="1">
    <source>
        <dbReference type="ARBA" id="ARBA00052141"/>
    </source>
</evidence>
<dbReference type="CDD" id="cd11528">
    <property type="entry name" value="NTP-PPase_MazG_Nterm"/>
    <property type="match status" value="1"/>
</dbReference>
<dbReference type="GO" id="GO:0046081">
    <property type="term" value="P:dUTP catabolic process"/>
    <property type="evidence" value="ECO:0007669"/>
    <property type="project" value="TreeGrafter"/>
</dbReference>
<evidence type="ECO:0000256" key="4">
    <source>
        <dbReference type="ARBA" id="ARBA00074799"/>
    </source>
</evidence>
<dbReference type="OrthoDB" id="9808939at2"/>
<comment type="catalytic activity">
    <reaction evidence="1">
        <text>ATP + H2O = AMP + diphosphate + H(+)</text>
        <dbReference type="Rhea" id="RHEA:14245"/>
        <dbReference type="ChEBI" id="CHEBI:15377"/>
        <dbReference type="ChEBI" id="CHEBI:15378"/>
        <dbReference type="ChEBI" id="CHEBI:30616"/>
        <dbReference type="ChEBI" id="CHEBI:33019"/>
        <dbReference type="ChEBI" id="CHEBI:456215"/>
        <dbReference type="EC" id="3.6.1.8"/>
    </reaction>
</comment>
<dbReference type="SUPFAM" id="SSF101386">
    <property type="entry name" value="all-alpha NTP pyrophosphatases"/>
    <property type="match status" value="2"/>
</dbReference>
<dbReference type="InterPro" id="IPR011551">
    <property type="entry name" value="NTP_PyrPHydrolase_MazG"/>
</dbReference>
<dbReference type="PANTHER" id="PTHR30522:SF0">
    <property type="entry name" value="NUCLEOSIDE TRIPHOSPHATE PYROPHOSPHOHYDROLASE"/>
    <property type="match status" value="1"/>
</dbReference>
<feature type="domain" description="NTP pyrophosphohydrolase MazG-like" evidence="7">
    <location>
        <begin position="174"/>
        <end position="237"/>
    </location>
</feature>
<dbReference type="Gene3D" id="1.10.287.1080">
    <property type="entry name" value="MazG-like"/>
    <property type="match status" value="2"/>
</dbReference>
<dbReference type="GO" id="GO:0046052">
    <property type="term" value="P:UTP catabolic process"/>
    <property type="evidence" value="ECO:0007669"/>
    <property type="project" value="TreeGrafter"/>
</dbReference>
<dbReference type="InterPro" id="IPR048011">
    <property type="entry name" value="NTP-PPase_MazG-like_C"/>
</dbReference>
<accession>A0A0B6WW72</accession>
<dbReference type="CDD" id="cd11529">
    <property type="entry name" value="NTP-PPase_MazG_Cterm"/>
    <property type="match status" value="1"/>
</dbReference>
<protein>
    <recommendedName>
        <fullName evidence="4">Nucleoside triphosphate pyrophosphohydrolase</fullName>
        <ecNumber evidence="3">3.6.1.8</ecNumber>
    </recommendedName>
</protein>
<evidence type="ECO:0000256" key="6">
    <source>
        <dbReference type="SAM" id="MobiDB-lite"/>
    </source>
</evidence>
<keyword evidence="8" id="KW-0378">Hydrolase</keyword>
<dbReference type="InterPro" id="IPR048015">
    <property type="entry name" value="NTP-PPase_MazG-like_N"/>
</dbReference>
<dbReference type="GO" id="GO:0046061">
    <property type="term" value="P:dATP catabolic process"/>
    <property type="evidence" value="ECO:0007669"/>
    <property type="project" value="TreeGrafter"/>
</dbReference>